<dbReference type="Pfam" id="PF11397">
    <property type="entry name" value="GlcNAc"/>
    <property type="match status" value="1"/>
</dbReference>
<dbReference type="PANTHER" id="PTHR34496">
    <property type="entry name" value="GLCNAC TRANSFERASE-RELATED"/>
    <property type="match status" value="1"/>
</dbReference>
<dbReference type="InterPro" id="IPR021067">
    <property type="entry name" value="Glycosyltransferase"/>
</dbReference>
<dbReference type="AlphaFoldDB" id="A0A1V9ZDE8"/>
<reference evidence="2 3" key="1">
    <citation type="journal article" date="2014" name="Genome Biol. Evol.">
        <title>The secreted proteins of Achlya hypogyna and Thraustotheca clavata identify the ancestral oomycete secretome and reveal gene acquisitions by horizontal gene transfer.</title>
        <authorList>
            <person name="Misner I."/>
            <person name="Blouin N."/>
            <person name="Leonard G."/>
            <person name="Richards T.A."/>
            <person name="Lane C.E."/>
        </authorList>
    </citation>
    <scope>NUCLEOTIDE SEQUENCE [LARGE SCALE GENOMIC DNA]</scope>
    <source>
        <strain evidence="2 3">ATCC 34112</strain>
    </source>
</reference>
<dbReference type="STRING" id="74557.A0A1V9ZDE8"/>
<dbReference type="Proteomes" id="UP000243217">
    <property type="component" value="Unassembled WGS sequence"/>
</dbReference>
<name>A0A1V9ZDE8_9STRA</name>
<dbReference type="PANTHER" id="PTHR34496:SF6">
    <property type="entry name" value="GLYCOSYLTRANSFERASE 2-LIKE DOMAIN-CONTAINING PROTEIN"/>
    <property type="match status" value="1"/>
</dbReference>
<keyword evidence="3" id="KW-1185">Reference proteome</keyword>
<sequence length="462" mass="53210">MQYGRRHHPQRSFLGSRALLLLLVPLGCLVVVLYEFLYLQSYSASASKAHNNIPVYDENFQVSRRANYLNELTPVPTAKKANLRQYAEDETPSMAPTTSRPLLTPALVVKTPKPVHAAPVPSKTMNEAVDAVKGRTTMVLIANYRDTRRCSETLDSIFTNAVHPEFIHVSIFDQIYLNEGEIRCIDAYCNKVGEAACRRNQMVNSTLDANDATGPTAARYETEKGIKDEDFCLAIDSHLVFIKDWDAELLSQWDSLENPNAIITVYPKSTELLNKTQYEDQLQLMCHSRIESSDPDSMIQYGAPIWISKPPKPRLMSQLAGGFNFGNCIQAKTIRNDPHTPFLFHGEEYSRAARLWTSGYDFYVPNKDVVYHWYEPRKVIWEKDWDKRYFVQQKAKRRIRYALGLSYTVDDFDHTDIEQFRLGNKRTFEQWKEFTKIDPNAPYLGKEDTQFDNCQELTLVPY</sequence>
<protein>
    <recommendedName>
        <fullName evidence="4">GlcNac transferase</fullName>
    </recommendedName>
</protein>
<comment type="caution">
    <text evidence="2">The sequence shown here is derived from an EMBL/GenBank/DDBJ whole genome shotgun (WGS) entry which is preliminary data.</text>
</comment>
<proteinExistence type="predicted"/>
<keyword evidence="1" id="KW-0812">Transmembrane</keyword>
<feature type="transmembrane region" description="Helical" evidence="1">
    <location>
        <begin position="20"/>
        <end position="39"/>
    </location>
</feature>
<gene>
    <name evidence="2" type="ORF">THRCLA_07403</name>
</gene>
<organism evidence="2 3">
    <name type="scientific">Thraustotheca clavata</name>
    <dbReference type="NCBI Taxonomy" id="74557"/>
    <lineage>
        <taxon>Eukaryota</taxon>
        <taxon>Sar</taxon>
        <taxon>Stramenopiles</taxon>
        <taxon>Oomycota</taxon>
        <taxon>Saprolegniomycetes</taxon>
        <taxon>Saprolegniales</taxon>
        <taxon>Achlyaceae</taxon>
        <taxon>Thraustotheca</taxon>
    </lineage>
</organism>
<keyword evidence="1" id="KW-1133">Transmembrane helix</keyword>
<dbReference type="EMBL" id="JNBS01001993">
    <property type="protein sequence ID" value="OQR96008.1"/>
    <property type="molecule type" value="Genomic_DNA"/>
</dbReference>
<evidence type="ECO:0000313" key="3">
    <source>
        <dbReference type="Proteomes" id="UP000243217"/>
    </source>
</evidence>
<keyword evidence="1" id="KW-0472">Membrane</keyword>
<accession>A0A1V9ZDE8</accession>
<evidence type="ECO:0000256" key="1">
    <source>
        <dbReference type="SAM" id="Phobius"/>
    </source>
</evidence>
<evidence type="ECO:0000313" key="2">
    <source>
        <dbReference type="EMBL" id="OQR96008.1"/>
    </source>
</evidence>
<dbReference type="OrthoDB" id="76265at2759"/>
<evidence type="ECO:0008006" key="4">
    <source>
        <dbReference type="Google" id="ProtNLM"/>
    </source>
</evidence>